<dbReference type="Proteomes" id="UP000198546">
    <property type="component" value="Chromosome i"/>
</dbReference>
<evidence type="ECO:0000313" key="2">
    <source>
        <dbReference type="Proteomes" id="UP000198546"/>
    </source>
</evidence>
<sequence>MLAGLVALVLVAVLALVGYVALRPLKPADYSLANNEVGYLGQQIDFVGQSVAKATTDLGSGDQAVIEASAQAVRDQVGVAADQAAALSDLRAVDDPEVATQVGAVQQGVTDMQTYLRGFADAMLPTAETIAACDTWAEDEDTAVDSGATRAEVEAAAEPCRQMAGALQQQGGGAWSQLAGAQLARVDGVLAVFELVESDPDDFEAHYAAEAAAREDYQAAVGEADAALAQELEAVGSAVTDPLNSLGRYTQERAGG</sequence>
<keyword evidence="2" id="KW-1185">Reference proteome</keyword>
<accession>A0A1G6YTW3</accession>
<dbReference type="AlphaFoldDB" id="A0A1G6YTW3"/>
<protein>
    <submittedName>
        <fullName evidence="1">Uncharacterized protein</fullName>
    </submittedName>
</protein>
<evidence type="ECO:0000313" key="1">
    <source>
        <dbReference type="EMBL" id="SDD93954.1"/>
    </source>
</evidence>
<dbReference type="STRING" id="675864.SAMN04489747_2101"/>
<organism evidence="1 2">
    <name type="scientific">Auraticoccus monumenti</name>
    <dbReference type="NCBI Taxonomy" id="675864"/>
    <lineage>
        <taxon>Bacteria</taxon>
        <taxon>Bacillati</taxon>
        <taxon>Actinomycetota</taxon>
        <taxon>Actinomycetes</taxon>
        <taxon>Propionibacteriales</taxon>
        <taxon>Propionibacteriaceae</taxon>
        <taxon>Auraticoccus</taxon>
    </lineage>
</organism>
<name>A0A1G6YTW3_9ACTN</name>
<dbReference type="EMBL" id="LT629688">
    <property type="protein sequence ID" value="SDD93954.1"/>
    <property type="molecule type" value="Genomic_DNA"/>
</dbReference>
<reference evidence="1 2" key="1">
    <citation type="submission" date="2016-10" db="EMBL/GenBank/DDBJ databases">
        <authorList>
            <person name="de Groot N.N."/>
        </authorList>
    </citation>
    <scope>NUCLEOTIDE SEQUENCE [LARGE SCALE GENOMIC DNA]</scope>
    <source>
        <strain evidence="1 2">MON 2.2</strain>
    </source>
</reference>
<gene>
    <name evidence="1" type="ORF">SAMN04489747_2101</name>
</gene>
<proteinExistence type="predicted"/>